<dbReference type="CDD" id="cd00340">
    <property type="entry name" value="GSH_Peroxidase"/>
    <property type="match status" value="1"/>
</dbReference>
<dbReference type="SUPFAM" id="SSF52833">
    <property type="entry name" value="Thioredoxin-like"/>
    <property type="match status" value="1"/>
</dbReference>
<dbReference type="Pfam" id="PF00255">
    <property type="entry name" value="GSHPx"/>
    <property type="match status" value="1"/>
</dbReference>
<evidence type="ECO:0000256" key="3">
    <source>
        <dbReference type="ARBA" id="ARBA00023002"/>
    </source>
</evidence>
<keyword evidence="2 5" id="KW-0575">Peroxidase</keyword>
<comment type="similarity">
    <text evidence="1 5">Belongs to the glutathione peroxidase family.</text>
</comment>
<comment type="caution">
    <text evidence="6">The sequence shown here is derived from an EMBL/GenBank/DDBJ whole genome shotgun (WGS) entry which is preliminary data.</text>
</comment>
<dbReference type="EMBL" id="BNCO01000052">
    <property type="protein sequence ID" value="GIL62600.1"/>
    <property type="molecule type" value="Genomic_DNA"/>
</dbReference>
<dbReference type="PROSITE" id="PS00460">
    <property type="entry name" value="GLUTATHIONE_PEROXID_1"/>
    <property type="match status" value="1"/>
</dbReference>
<protein>
    <recommendedName>
        <fullName evidence="5">Glutathione peroxidase</fullName>
    </recommendedName>
</protein>
<sequence length="195" mass="21995">MLTPALLRSRAYNPLRSLQVTYQARSINQHHFSNMADSADFYSLSALTNKGETMDFSTLKGKVVLIVNVASQCGFTGQYQGLQKLYECYKDRDFTILGFPCNQFGGQEPGSAEEIATFCTRNHGVEFPIMAKINVNGDDASPVYKYLKSQKKQLMMEMIKWNFEKFLVNRQGEVVARFSSMASPASLESEIEKLL</sequence>
<keyword evidence="3 5" id="KW-0560">Oxidoreductase</keyword>
<accession>A0A8J4F9F5</accession>
<dbReference type="PANTHER" id="PTHR11592:SF78">
    <property type="entry name" value="GLUTATHIONE PEROXIDASE"/>
    <property type="match status" value="1"/>
</dbReference>
<evidence type="ECO:0000313" key="7">
    <source>
        <dbReference type="Proteomes" id="UP000747399"/>
    </source>
</evidence>
<evidence type="ECO:0000256" key="4">
    <source>
        <dbReference type="PIRSR" id="PIRSR000303-1"/>
    </source>
</evidence>
<evidence type="ECO:0000313" key="6">
    <source>
        <dbReference type="EMBL" id="GIL62600.1"/>
    </source>
</evidence>
<name>A0A8J4F9F5_9CHLO</name>
<evidence type="ECO:0000256" key="1">
    <source>
        <dbReference type="ARBA" id="ARBA00006926"/>
    </source>
</evidence>
<dbReference type="PROSITE" id="PS00763">
    <property type="entry name" value="GLUTATHIONE_PEROXID_2"/>
    <property type="match status" value="1"/>
</dbReference>
<dbReference type="Gene3D" id="3.40.30.10">
    <property type="entry name" value="Glutaredoxin"/>
    <property type="match status" value="1"/>
</dbReference>
<evidence type="ECO:0000256" key="2">
    <source>
        <dbReference type="ARBA" id="ARBA00022559"/>
    </source>
</evidence>
<dbReference type="InterPro" id="IPR000889">
    <property type="entry name" value="Glutathione_peroxidase"/>
</dbReference>
<dbReference type="FunFam" id="3.40.30.10:FF:000010">
    <property type="entry name" value="Glutathione peroxidase"/>
    <property type="match status" value="1"/>
</dbReference>
<feature type="active site" evidence="4">
    <location>
        <position position="73"/>
    </location>
</feature>
<dbReference type="PIRSF" id="PIRSF000303">
    <property type="entry name" value="Glutathion_perox"/>
    <property type="match status" value="1"/>
</dbReference>
<reference evidence="6" key="1">
    <citation type="journal article" date="2021" name="Proc. Natl. Acad. Sci. U.S.A.">
        <title>Three genomes in the algal genus Volvox reveal the fate of a haploid sex-determining region after a transition to homothallism.</title>
        <authorList>
            <person name="Yamamoto K."/>
            <person name="Hamaji T."/>
            <person name="Kawai-Toyooka H."/>
            <person name="Matsuzaki R."/>
            <person name="Takahashi F."/>
            <person name="Nishimura Y."/>
            <person name="Kawachi M."/>
            <person name="Noguchi H."/>
            <person name="Minakuchi Y."/>
            <person name="Umen J.G."/>
            <person name="Toyoda A."/>
            <person name="Nozaki H."/>
        </authorList>
    </citation>
    <scope>NUCLEOTIDE SEQUENCE</scope>
    <source>
        <strain evidence="6">NIES-3780</strain>
    </source>
</reference>
<dbReference type="InterPro" id="IPR036249">
    <property type="entry name" value="Thioredoxin-like_sf"/>
</dbReference>
<dbReference type="PRINTS" id="PR01011">
    <property type="entry name" value="GLUTPROXDASE"/>
</dbReference>
<dbReference type="PANTHER" id="PTHR11592">
    <property type="entry name" value="GLUTATHIONE PEROXIDASE"/>
    <property type="match status" value="1"/>
</dbReference>
<dbReference type="AlphaFoldDB" id="A0A8J4F9F5"/>
<organism evidence="6 7">
    <name type="scientific">Volvox africanus</name>
    <dbReference type="NCBI Taxonomy" id="51714"/>
    <lineage>
        <taxon>Eukaryota</taxon>
        <taxon>Viridiplantae</taxon>
        <taxon>Chlorophyta</taxon>
        <taxon>core chlorophytes</taxon>
        <taxon>Chlorophyceae</taxon>
        <taxon>CS clade</taxon>
        <taxon>Chlamydomonadales</taxon>
        <taxon>Volvocaceae</taxon>
        <taxon>Volvox</taxon>
    </lineage>
</organism>
<dbReference type="GO" id="GO:0004601">
    <property type="term" value="F:peroxidase activity"/>
    <property type="evidence" value="ECO:0007669"/>
    <property type="project" value="UniProtKB-KW"/>
</dbReference>
<gene>
    <name evidence="6" type="ORF">Vafri_16783</name>
</gene>
<dbReference type="GO" id="GO:0034599">
    <property type="term" value="P:cellular response to oxidative stress"/>
    <property type="evidence" value="ECO:0007669"/>
    <property type="project" value="TreeGrafter"/>
</dbReference>
<proteinExistence type="inferred from homology"/>
<dbReference type="PROSITE" id="PS51355">
    <property type="entry name" value="GLUTATHIONE_PEROXID_3"/>
    <property type="match status" value="1"/>
</dbReference>
<dbReference type="Proteomes" id="UP000747399">
    <property type="component" value="Unassembled WGS sequence"/>
</dbReference>
<dbReference type="InterPro" id="IPR029760">
    <property type="entry name" value="GPX_CS"/>
</dbReference>
<dbReference type="InterPro" id="IPR029759">
    <property type="entry name" value="GPX_AS"/>
</dbReference>
<evidence type="ECO:0000256" key="5">
    <source>
        <dbReference type="RuleBase" id="RU000499"/>
    </source>
</evidence>
<keyword evidence="7" id="KW-1185">Reference proteome</keyword>